<evidence type="ECO:0000313" key="2">
    <source>
        <dbReference type="Proteomes" id="UP000075455"/>
    </source>
</evidence>
<dbReference type="EMBL" id="LQYS01000028">
    <property type="protein sequence ID" value="KYD16840.1"/>
    <property type="molecule type" value="Genomic_DNA"/>
</dbReference>
<reference evidence="1 2" key="1">
    <citation type="submission" date="2016-01" db="EMBL/GenBank/DDBJ databases">
        <title>Draft Genome Sequences of Seven Thermophilic Sporeformers Isolated from Foods.</title>
        <authorList>
            <person name="Berendsen E.M."/>
            <person name="Wells-Bennik M.H."/>
            <person name="Krawcyk A.O."/>
            <person name="De Jong A."/>
            <person name="Holsappel S."/>
            <person name="Eijlander R.T."/>
            <person name="Kuipers O.P."/>
        </authorList>
    </citation>
    <scope>NUCLEOTIDE SEQUENCE [LARGE SCALE GENOMIC DNA]</scope>
    <source>
        <strain evidence="1 2">B4119</strain>
    </source>
</reference>
<comment type="caution">
    <text evidence="1">The sequence shown here is derived from an EMBL/GenBank/DDBJ whole genome shotgun (WGS) entry which is preliminary data.</text>
</comment>
<sequence>MGTQSIGLKIAGQWKPSQWKLSDAAHVKRIALKTPINDFQ</sequence>
<dbReference type="Proteomes" id="UP000075455">
    <property type="component" value="Unassembled WGS sequence"/>
</dbReference>
<evidence type="ECO:0000313" key="1">
    <source>
        <dbReference type="EMBL" id="KYD16840.1"/>
    </source>
</evidence>
<accession>A0A150LWY8</accession>
<protein>
    <submittedName>
        <fullName evidence="1">Uncharacterized protein</fullName>
    </submittedName>
</protein>
<name>A0A150LWY8_9BACL</name>
<gene>
    <name evidence="1" type="ORF">B4119_0546</name>
</gene>
<dbReference type="AlphaFoldDB" id="A0A150LWY8"/>
<organism evidence="1 2">
    <name type="scientific">Saccharococcus caldoxylosilyticus</name>
    <dbReference type="NCBI Taxonomy" id="81408"/>
    <lineage>
        <taxon>Bacteria</taxon>
        <taxon>Bacillati</taxon>
        <taxon>Bacillota</taxon>
        <taxon>Bacilli</taxon>
        <taxon>Bacillales</taxon>
        <taxon>Anoxybacillaceae</taxon>
        <taxon>Saccharococcus</taxon>
    </lineage>
</organism>
<proteinExistence type="predicted"/>